<sequence length="165" mass="18152">GRRVVELNVLPEALDGRCEACGAALRHSNCIKETVSGLGSLLYVCCSNSECEETNICRTNKTHRSAGTTRGRPIFDVNTKLAADFFTFNLLSSINVTSHGESTLKAREREVGPQIEKLAKESCLESLESERNLWKEDNEKENVAIGASFDMGWQKRGKAQNSLTG</sequence>
<comment type="caution">
    <text evidence="2">The sequence shown here is derived from an EMBL/GenBank/DDBJ whole genome shotgun (WGS) entry which is preliminary data.</text>
</comment>
<feature type="non-terminal residue" evidence="2">
    <location>
        <position position="1"/>
    </location>
</feature>
<proteinExistence type="predicted"/>
<protein>
    <recommendedName>
        <fullName evidence="1">Mutator-like transposase domain-containing protein</fullName>
    </recommendedName>
</protein>
<feature type="non-terminal residue" evidence="2">
    <location>
        <position position="165"/>
    </location>
</feature>
<evidence type="ECO:0000259" key="1">
    <source>
        <dbReference type="Pfam" id="PF20700"/>
    </source>
</evidence>
<dbReference type="Proteomes" id="UP001159428">
    <property type="component" value="Unassembled WGS sequence"/>
</dbReference>
<organism evidence="2 3">
    <name type="scientific">Pocillopora meandrina</name>
    <dbReference type="NCBI Taxonomy" id="46732"/>
    <lineage>
        <taxon>Eukaryota</taxon>
        <taxon>Metazoa</taxon>
        <taxon>Cnidaria</taxon>
        <taxon>Anthozoa</taxon>
        <taxon>Hexacorallia</taxon>
        <taxon>Scleractinia</taxon>
        <taxon>Astrocoeniina</taxon>
        <taxon>Pocilloporidae</taxon>
        <taxon>Pocillopora</taxon>
    </lineage>
</organism>
<dbReference type="Pfam" id="PF20700">
    <property type="entry name" value="Mutator"/>
    <property type="match status" value="1"/>
</dbReference>
<dbReference type="AlphaFoldDB" id="A0AAU9XL98"/>
<keyword evidence="3" id="KW-1185">Reference proteome</keyword>
<evidence type="ECO:0000313" key="3">
    <source>
        <dbReference type="Proteomes" id="UP001159428"/>
    </source>
</evidence>
<feature type="domain" description="Mutator-like transposase" evidence="1">
    <location>
        <begin position="1"/>
        <end position="165"/>
    </location>
</feature>
<accession>A0AAU9XL98</accession>
<name>A0AAU9XL98_9CNID</name>
<evidence type="ECO:0000313" key="2">
    <source>
        <dbReference type="EMBL" id="CAH3150246.1"/>
    </source>
</evidence>
<dbReference type="EMBL" id="CALNXJ010000047">
    <property type="protein sequence ID" value="CAH3150246.1"/>
    <property type="molecule type" value="Genomic_DNA"/>
</dbReference>
<gene>
    <name evidence="2" type="ORF">PMEA_00024678</name>
</gene>
<reference evidence="2 3" key="1">
    <citation type="submission" date="2022-05" db="EMBL/GenBank/DDBJ databases">
        <authorList>
            <consortium name="Genoscope - CEA"/>
            <person name="William W."/>
        </authorList>
    </citation>
    <scope>NUCLEOTIDE SEQUENCE [LARGE SCALE GENOMIC DNA]</scope>
</reference>
<dbReference type="InterPro" id="IPR049012">
    <property type="entry name" value="Mutator_transp_dom"/>
</dbReference>